<evidence type="ECO:0000313" key="5">
    <source>
        <dbReference type="Proteomes" id="UP000319263"/>
    </source>
</evidence>
<dbReference type="InterPro" id="IPR001296">
    <property type="entry name" value="Glyco_trans_1"/>
</dbReference>
<accession>A0A516Q016</accession>
<dbReference type="PANTHER" id="PTHR12526">
    <property type="entry name" value="GLYCOSYLTRANSFERASE"/>
    <property type="match status" value="1"/>
</dbReference>
<evidence type="ECO:0000313" key="4">
    <source>
        <dbReference type="EMBL" id="QDP96561.1"/>
    </source>
</evidence>
<dbReference type="OrthoDB" id="9775208at2"/>
<feature type="domain" description="Glycosyl transferase family 1" evidence="3">
    <location>
        <begin position="299"/>
        <end position="450"/>
    </location>
</feature>
<reference evidence="4 5" key="1">
    <citation type="submission" date="2019-07" db="EMBL/GenBank/DDBJ databases">
        <title>Microlunatus dokdonensis sp. nov. isolated from the rhizospheric soil of the wild plant Elymus tsukushiensis.</title>
        <authorList>
            <person name="Ghim S.-Y."/>
            <person name="Hwang Y.-J."/>
            <person name="Son J.-S."/>
            <person name="Shin J.-H."/>
        </authorList>
    </citation>
    <scope>NUCLEOTIDE SEQUENCE [LARGE SCALE GENOMIC DNA]</scope>
    <source>
        <strain evidence="4 5">KUDC0627</strain>
    </source>
</reference>
<dbReference type="AlphaFoldDB" id="A0A516Q016"/>
<dbReference type="GO" id="GO:0016757">
    <property type="term" value="F:glycosyltransferase activity"/>
    <property type="evidence" value="ECO:0007669"/>
    <property type="project" value="UniProtKB-KW"/>
</dbReference>
<dbReference type="RefSeq" id="WP_143986524.1">
    <property type="nucleotide sequence ID" value="NZ_CP041692.1"/>
</dbReference>
<dbReference type="Pfam" id="PF00534">
    <property type="entry name" value="Glycos_transf_1"/>
    <property type="match status" value="1"/>
</dbReference>
<organism evidence="4 5">
    <name type="scientific">Microlunatus elymi</name>
    <dbReference type="NCBI Taxonomy" id="2596828"/>
    <lineage>
        <taxon>Bacteria</taxon>
        <taxon>Bacillati</taxon>
        <taxon>Actinomycetota</taxon>
        <taxon>Actinomycetes</taxon>
        <taxon>Propionibacteriales</taxon>
        <taxon>Propionibacteriaceae</taxon>
        <taxon>Microlunatus</taxon>
    </lineage>
</organism>
<dbReference type="PANTHER" id="PTHR12526:SF629">
    <property type="entry name" value="TEICHURONIC ACID BIOSYNTHESIS GLYCOSYLTRANSFERASE TUAH-RELATED"/>
    <property type="match status" value="1"/>
</dbReference>
<keyword evidence="2 4" id="KW-0808">Transferase</keyword>
<name>A0A516Q016_9ACTN</name>
<gene>
    <name evidence="4" type="ORF">FOE78_12170</name>
</gene>
<evidence type="ECO:0000256" key="2">
    <source>
        <dbReference type="ARBA" id="ARBA00022679"/>
    </source>
</evidence>
<dbReference type="SUPFAM" id="SSF53756">
    <property type="entry name" value="UDP-Glycosyltransferase/glycogen phosphorylase"/>
    <property type="match status" value="1"/>
</dbReference>
<sequence length="615" mass="68761">MIELPPGKYFMVMWNIAQQFGGMTSMCMARARNFLTYAGVNAPVLSFSLTGRYKALEQSLIKRGYLLPENKVLNVFEYYRERNLGEQEPVQAPDWRSRRPDRSDFRHEQLLDQDGLIIANVFRDDENAIVYRECFRADGSVFFVDHSELDNNDKRTKRQVWLINKDGEPVGTYAGASQFYYAWLDELTGNERSTFIFDDKSAATILRRYHRPNVLMVTPIHSNHIKSAGDHERGELDPNREKIFKESWRWDSLVFLTDTQHREYTARYGSASNLAVIPNPVKIPEDDSAAAQRNPARGVIIGRLAKSKNLAAAIEAVRLARESVPDLVLDIYGEGEQREELEELIVSKNLQGAVHLHGHVTGAAREFATAGFSLMTSRYEGFPLAALESLSRGCPLISFDLRYGPPDLIGKDAAGFTVPVNDIDAMANRIVQICTDKDMAQRMGEAGRRRAQACSSESVTQAWADLVRRLWQEREIAPPVASVQCNATAHKDVNQHIEVALDLRWSCVAGRQIDKSDIDARLRIVPETSGPALTRQFELHDLIESGVSGSLSLDPGVALSEADGTRNTLARVEVVGAVRQVPFSAPVTLVAPVHWDADASPDGHLRFTARRSNAL</sequence>
<dbReference type="EMBL" id="CP041692">
    <property type="protein sequence ID" value="QDP96561.1"/>
    <property type="molecule type" value="Genomic_DNA"/>
</dbReference>
<keyword evidence="5" id="KW-1185">Reference proteome</keyword>
<dbReference type="Gene3D" id="3.40.50.2000">
    <property type="entry name" value="Glycogen Phosphorylase B"/>
    <property type="match status" value="3"/>
</dbReference>
<evidence type="ECO:0000259" key="3">
    <source>
        <dbReference type="Pfam" id="PF00534"/>
    </source>
</evidence>
<keyword evidence="1" id="KW-0328">Glycosyltransferase</keyword>
<dbReference type="Proteomes" id="UP000319263">
    <property type="component" value="Chromosome"/>
</dbReference>
<dbReference type="KEGG" id="mik:FOE78_12170"/>
<evidence type="ECO:0000256" key="1">
    <source>
        <dbReference type="ARBA" id="ARBA00022676"/>
    </source>
</evidence>
<protein>
    <submittedName>
        <fullName evidence="4">Glycosyltransferase</fullName>
    </submittedName>
</protein>
<proteinExistence type="predicted"/>